<dbReference type="KEGG" id="apor:DDU33_07985"/>
<proteinExistence type="inferred from homology"/>
<evidence type="ECO:0000256" key="6">
    <source>
        <dbReference type="SAM" id="Phobius"/>
    </source>
</evidence>
<reference evidence="9" key="1">
    <citation type="submission" date="2018-05" db="EMBL/GenBank/DDBJ databases">
        <title>Complete genome sequence of Actinobacillus porcitonsillarum reference strain 9953L55 (CCUG 46996).</title>
        <authorList>
            <person name="Dona V."/>
            <person name="Perreten V."/>
        </authorList>
    </citation>
    <scope>NUCLEOTIDE SEQUENCE [LARGE SCALE GENOMIC DNA]</scope>
    <source>
        <strain evidence="9">9953L55</strain>
    </source>
</reference>
<sequence>MKNKFLAVAAFSGFFCIAFGAFASHALQKTLEPKALDWIATGLQYQMFHTLALFGLGLFQIANQSQNPPACRAKAFNIIGGSWALGILLFSGSLYSLALVGAPWFVWSTPIGGVFFMIGWGALAYISLRNRFLNEPNSSF</sequence>
<protein>
    <recommendedName>
        <fullName evidence="10">DUF423 domain-containing protein</fullName>
    </recommendedName>
</protein>
<comment type="similarity">
    <text evidence="2">Belongs to the UPF0382 family.</text>
</comment>
<dbReference type="PANTHER" id="PTHR43461">
    <property type="entry name" value="TRANSMEMBRANE PROTEIN 256"/>
    <property type="match status" value="1"/>
</dbReference>
<evidence type="ECO:0008006" key="10">
    <source>
        <dbReference type="Google" id="ProtNLM"/>
    </source>
</evidence>
<evidence type="ECO:0000256" key="7">
    <source>
        <dbReference type="SAM" id="SignalP"/>
    </source>
</evidence>
<keyword evidence="3 6" id="KW-0812">Transmembrane</keyword>
<dbReference type="RefSeq" id="WP_108924309.1">
    <property type="nucleotide sequence ID" value="NZ_CP029206.1"/>
</dbReference>
<evidence type="ECO:0000313" key="8">
    <source>
        <dbReference type="EMBL" id="AWI51427.1"/>
    </source>
</evidence>
<keyword evidence="5 6" id="KW-0472">Membrane</keyword>
<evidence type="ECO:0000313" key="9">
    <source>
        <dbReference type="Proteomes" id="UP000244920"/>
    </source>
</evidence>
<keyword evidence="7" id="KW-0732">Signal</keyword>
<evidence type="ECO:0000256" key="5">
    <source>
        <dbReference type="ARBA" id="ARBA00023136"/>
    </source>
</evidence>
<feature type="chain" id="PRO_5016014318" description="DUF423 domain-containing protein" evidence="7">
    <location>
        <begin position="24"/>
        <end position="140"/>
    </location>
</feature>
<organism evidence="8 9">
    <name type="scientific">Actinobacillus porcitonsillarum</name>
    <dbReference type="NCBI Taxonomy" id="189834"/>
    <lineage>
        <taxon>Bacteria</taxon>
        <taxon>Pseudomonadati</taxon>
        <taxon>Pseudomonadota</taxon>
        <taxon>Gammaproteobacteria</taxon>
        <taxon>Pasteurellales</taxon>
        <taxon>Pasteurellaceae</taxon>
        <taxon>Actinobacillus</taxon>
    </lineage>
</organism>
<feature type="transmembrane region" description="Helical" evidence="6">
    <location>
        <begin position="104"/>
        <end position="128"/>
    </location>
</feature>
<gene>
    <name evidence="8" type="ORF">DDU33_07985</name>
</gene>
<evidence type="ECO:0000256" key="4">
    <source>
        <dbReference type="ARBA" id="ARBA00022989"/>
    </source>
</evidence>
<dbReference type="GO" id="GO:0005886">
    <property type="term" value="C:plasma membrane"/>
    <property type="evidence" value="ECO:0007669"/>
    <property type="project" value="TreeGrafter"/>
</dbReference>
<comment type="subcellular location">
    <subcellularLocation>
        <location evidence="1">Membrane</location>
        <topology evidence="1">Multi-pass membrane protein</topology>
    </subcellularLocation>
</comment>
<evidence type="ECO:0000256" key="3">
    <source>
        <dbReference type="ARBA" id="ARBA00022692"/>
    </source>
</evidence>
<keyword evidence="9" id="KW-1185">Reference proteome</keyword>
<dbReference type="InterPro" id="IPR006696">
    <property type="entry name" value="DUF423"/>
</dbReference>
<name>A0A2U8FKJ7_9PAST</name>
<keyword evidence="4 6" id="KW-1133">Transmembrane helix</keyword>
<feature type="transmembrane region" description="Helical" evidence="6">
    <location>
        <begin position="47"/>
        <end position="63"/>
    </location>
</feature>
<dbReference type="PANTHER" id="PTHR43461:SF1">
    <property type="entry name" value="TRANSMEMBRANE PROTEIN 256"/>
    <property type="match status" value="1"/>
</dbReference>
<evidence type="ECO:0000256" key="2">
    <source>
        <dbReference type="ARBA" id="ARBA00009694"/>
    </source>
</evidence>
<feature type="transmembrane region" description="Helical" evidence="6">
    <location>
        <begin position="75"/>
        <end position="98"/>
    </location>
</feature>
<evidence type="ECO:0000256" key="1">
    <source>
        <dbReference type="ARBA" id="ARBA00004141"/>
    </source>
</evidence>
<dbReference type="AlphaFoldDB" id="A0A2U8FKJ7"/>
<accession>A0A2U8FKJ7</accession>
<dbReference type="Pfam" id="PF04241">
    <property type="entry name" value="DUF423"/>
    <property type="match status" value="1"/>
</dbReference>
<dbReference type="EMBL" id="CP029206">
    <property type="protein sequence ID" value="AWI51427.1"/>
    <property type="molecule type" value="Genomic_DNA"/>
</dbReference>
<feature type="signal peptide" evidence="7">
    <location>
        <begin position="1"/>
        <end position="23"/>
    </location>
</feature>
<dbReference type="Proteomes" id="UP000244920">
    <property type="component" value="Chromosome"/>
</dbReference>